<dbReference type="Proteomes" id="UP001198630">
    <property type="component" value="Unassembled WGS sequence"/>
</dbReference>
<name>A0AAW4XFN3_RHORH</name>
<evidence type="ECO:0000313" key="2">
    <source>
        <dbReference type="Proteomes" id="UP001198630"/>
    </source>
</evidence>
<protein>
    <submittedName>
        <fullName evidence="1">Uncharacterized protein</fullName>
    </submittedName>
</protein>
<accession>A0AAW4XFN3</accession>
<dbReference type="RefSeq" id="WP_230789898.1">
    <property type="nucleotide sequence ID" value="NZ_JAJNCO010000004.1"/>
</dbReference>
<evidence type="ECO:0000313" key="1">
    <source>
        <dbReference type="EMBL" id="MCD2111422.1"/>
    </source>
</evidence>
<gene>
    <name evidence="1" type="ORF">LQ384_09970</name>
</gene>
<sequence length="109" mass="12503">MMEVEATHITVGDTYPRLVCELYPGVFVVDGYTGCYSVLRFADRVEPLSHEGDRVFPIKERSAEDAAQMYEGLMHTYAERRELAMISDPEYAETLVWPPKGWKSRVGKR</sequence>
<dbReference type="EMBL" id="JAJNCO010000004">
    <property type="protein sequence ID" value="MCD2111422.1"/>
    <property type="molecule type" value="Genomic_DNA"/>
</dbReference>
<reference evidence="1" key="1">
    <citation type="submission" date="2021-11" db="EMBL/GenBank/DDBJ databases">
        <title>Development of a sustainable strategy for remediation of hydrocarbon-contaminated territories based on the waste exchange concept.</title>
        <authorList>
            <person name="Elkin A."/>
        </authorList>
    </citation>
    <scope>NUCLEOTIDE SEQUENCE</scope>
    <source>
        <strain evidence="1">IEGM 757</strain>
    </source>
</reference>
<dbReference type="AlphaFoldDB" id="A0AAW4XFN3"/>
<organism evidence="1 2">
    <name type="scientific">Rhodococcus rhodochrous</name>
    <dbReference type="NCBI Taxonomy" id="1829"/>
    <lineage>
        <taxon>Bacteria</taxon>
        <taxon>Bacillati</taxon>
        <taxon>Actinomycetota</taxon>
        <taxon>Actinomycetes</taxon>
        <taxon>Mycobacteriales</taxon>
        <taxon>Nocardiaceae</taxon>
        <taxon>Rhodococcus</taxon>
    </lineage>
</organism>
<proteinExistence type="predicted"/>
<comment type="caution">
    <text evidence="1">The sequence shown here is derived from an EMBL/GenBank/DDBJ whole genome shotgun (WGS) entry which is preliminary data.</text>
</comment>